<organism evidence="9 10">
    <name type="scientific">Roseomonas populi</name>
    <dbReference type="NCBI Taxonomy" id="3121582"/>
    <lineage>
        <taxon>Bacteria</taxon>
        <taxon>Pseudomonadati</taxon>
        <taxon>Pseudomonadota</taxon>
        <taxon>Alphaproteobacteria</taxon>
        <taxon>Acetobacterales</taxon>
        <taxon>Roseomonadaceae</taxon>
        <taxon>Roseomonas</taxon>
    </lineage>
</organism>
<comment type="subcellular location">
    <subcellularLocation>
        <location evidence="1 7">Cell membrane</location>
        <topology evidence="1 7">Multi-pass membrane protein</topology>
    </subcellularLocation>
</comment>
<dbReference type="InterPro" id="IPR051393">
    <property type="entry name" value="ABC_transporter_permease"/>
</dbReference>
<name>A0ABT1X6K0_9PROT</name>
<comment type="caution">
    <text evidence="9">The sequence shown here is derived from an EMBL/GenBank/DDBJ whole genome shotgun (WGS) entry which is preliminary data.</text>
</comment>
<keyword evidence="10" id="KW-1185">Reference proteome</keyword>
<dbReference type="CDD" id="cd06261">
    <property type="entry name" value="TM_PBP2"/>
    <property type="match status" value="1"/>
</dbReference>
<evidence type="ECO:0000313" key="10">
    <source>
        <dbReference type="Proteomes" id="UP001524642"/>
    </source>
</evidence>
<accession>A0ABT1X6K0</accession>
<feature type="domain" description="ABC transmembrane type-1" evidence="8">
    <location>
        <begin position="67"/>
        <end position="278"/>
    </location>
</feature>
<keyword evidence="5 7" id="KW-1133">Transmembrane helix</keyword>
<reference evidence="9 10" key="1">
    <citation type="submission" date="2022-06" db="EMBL/GenBank/DDBJ databases">
        <title>Roseomonas CN29.</title>
        <authorList>
            <person name="Cheng Y."/>
            <person name="He X."/>
        </authorList>
    </citation>
    <scope>NUCLEOTIDE SEQUENCE [LARGE SCALE GENOMIC DNA]</scope>
    <source>
        <strain evidence="9 10">CN29</strain>
    </source>
</reference>
<evidence type="ECO:0000256" key="4">
    <source>
        <dbReference type="ARBA" id="ARBA00022692"/>
    </source>
</evidence>
<evidence type="ECO:0000256" key="7">
    <source>
        <dbReference type="RuleBase" id="RU363032"/>
    </source>
</evidence>
<gene>
    <name evidence="9" type="ORF">NRP21_16790</name>
</gene>
<feature type="transmembrane region" description="Helical" evidence="7">
    <location>
        <begin position="104"/>
        <end position="124"/>
    </location>
</feature>
<keyword evidence="2 7" id="KW-0813">Transport</keyword>
<dbReference type="PROSITE" id="PS50928">
    <property type="entry name" value="ABC_TM1"/>
    <property type="match status" value="1"/>
</dbReference>
<feature type="transmembrane region" description="Helical" evidence="7">
    <location>
        <begin position="71"/>
        <end position="92"/>
    </location>
</feature>
<keyword evidence="6 7" id="KW-0472">Membrane</keyword>
<keyword evidence="4 7" id="KW-0812">Transmembrane</keyword>
<proteinExistence type="inferred from homology"/>
<evidence type="ECO:0000256" key="3">
    <source>
        <dbReference type="ARBA" id="ARBA00022475"/>
    </source>
</evidence>
<dbReference type="PANTHER" id="PTHR30193">
    <property type="entry name" value="ABC TRANSPORTER PERMEASE PROTEIN"/>
    <property type="match status" value="1"/>
</dbReference>
<dbReference type="InterPro" id="IPR035906">
    <property type="entry name" value="MetI-like_sf"/>
</dbReference>
<dbReference type="EMBL" id="JANJOU010000015">
    <property type="protein sequence ID" value="MCR0983713.1"/>
    <property type="molecule type" value="Genomic_DNA"/>
</dbReference>
<feature type="transmembrane region" description="Helical" evidence="7">
    <location>
        <begin position="7"/>
        <end position="28"/>
    </location>
</feature>
<feature type="transmembrane region" description="Helical" evidence="7">
    <location>
        <begin position="263"/>
        <end position="284"/>
    </location>
</feature>
<dbReference type="Gene3D" id="1.10.3720.10">
    <property type="entry name" value="MetI-like"/>
    <property type="match status" value="1"/>
</dbReference>
<dbReference type="InterPro" id="IPR000515">
    <property type="entry name" value="MetI-like"/>
</dbReference>
<sequence length="291" mass="32376">MRGRATLHAWLMLGPAMLLLVAFTHYPVVATFWHSFFSTPRGARPSRFVGVENYEVLAADPIFWQALTNNLIYALGTVPISIALALAMALWVNGRIPGKAALRVAYFTPTVLPMIAVANLWLFFYTPDYGLVDRLTHFLLGWGATNWIGSQETALGAMMVIAVWKEAGFFMIFYLAALQAIPPVLYEAAAVEGASRWEVFRRVTLPLLGPTTLFIAVNALINGFRLVDHIIVMTKGGPDNATALLLTYIYEVGFRFWDTAQASALTMVLLLILMLVALAQFTFLGRRTHYR</sequence>
<feature type="transmembrane region" description="Helical" evidence="7">
    <location>
        <begin position="203"/>
        <end position="221"/>
    </location>
</feature>
<evidence type="ECO:0000313" key="9">
    <source>
        <dbReference type="EMBL" id="MCR0983713.1"/>
    </source>
</evidence>
<evidence type="ECO:0000259" key="8">
    <source>
        <dbReference type="PROSITE" id="PS50928"/>
    </source>
</evidence>
<evidence type="ECO:0000256" key="6">
    <source>
        <dbReference type="ARBA" id="ARBA00023136"/>
    </source>
</evidence>
<comment type="similarity">
    <text evidence="7">Belongs to the binding-protein-dependent transport system permease family.</text>
</comment>
<dbReference type="PANTHER" id="PTHR30193:SF37">
    <property type="entry name" value="INNER MEMBRANE ABC TRANSPORTER PERMEASE PROTEIN YCJO"/>
    <property type="match status" value="1"/>
</dbReference>
<evidence type="ECO:0000256" key="2">
    <source>
        <dbReference type="ARBA" id="ARBA00022448"/>
    </source>
</evidence>
<evidence type="ECO:0000256" key="1">
    <source>
        <dbReference type="ARBA" id="ARBA00004651"/>
    </source>
</evidence>
<evidence type="ECO:0000256" key="5">
    <source>
        <dbReference type="ARBA" id="ARBA00022989"/>
    </source>
</evidence>
<feature type="transmembrane region" description="Helical" evidence="7">
    <location>
        <begin position="171"/>
        <end position="191"/>
    </location>
</feature>
<dbReference type="SUPFAM" id="SSF161098">
    <property type="entry name" value="MetI-like"/>
    <property type="match status" value="1"/>
</dbReference>
<dbReference type="Proteomes" id="UP001524642">
    <property type="component" value="Unassembled WGS sequence"/>
</dbReference>
<dbReference type="Pfam" id="PF00528">
    <property type="entry name" value="BPD_transp_1"/>
    <property type="match status" value="1"/>
</dbReference>
<protein>
    <submittedName>
        <fullName evidence="9">Sugar ABC transporter permease</fullName>
    </submittedName>
</protein>
<keyword evidence="3" id="KW-1003">Cell membrane</keyword>
<dbReference type="RefSeq" id="WP_257717379.1">
    <property type="nucleotide sequence ID" value="NZ_JANJOU010000015.1"/>
</dbReference>